<evidence type="ECO:0000313" key="1">
    <source>
        <dbReference type="EMBL" id="KAI3745888.1"/>
    </source>
</evidence>
<sequence>MVECMAATVEEKNMNMLVATMKEKKMNMVATGQRLESLGLEEKKLQVGGSILKFRRRLLSLLGRFPLGLSVFIPINLLDRSHVYVNLDNIVWRFAPLIILIKRLSTTPSLYLVHQPIDCNNSKTSSPLYLLVALYVDIH</sequence>
<dbReference type="Proteomes" id="UP001055879">
    <property type="component" value="Linkage Group LG03"/>
</dbReference>
<protein>
    <submittedName>
        <fullName evidence="1">Uncharacterized protein</fullName>
    </submittedName>
</protein>
<keyword evidence="2" id="KW-1185">Reference proteome</keyword>
<accession>A0ACB9DHD4</accession>
<name>A0ACB9DHD4_ARCLA</name>
<proteinExistence type="predicted"/>
<reference evidence="2" key="1">
    <citation type="journal article" date="2022" name="Mol. Ecol. Resour.">
        <title>The genomes of chicory, endive, great burdock and yacon provide insights into Asteraceae palaeo-polyploidization history and plant inulin production.</title>
        <authorList>
            <person name="Fan W."/>
            <person name="Wang S."/>
            <person name="Wang H."/>
            <person name="Wang A."/>
            <person name="Jiang F."/>
            <person name="Liu H."/>
            <person name="Zhao H."/>
            <person name="Xu D."/>
            <person name="Zhang Y."/>
        </authorList>
    </citation>
    <scope>NUCLEOTIDE SEQUENCE [LARGE SCALE GENOMIC DNA]</scope>
    <source>
        <strain evidence="2">cv. Niubang</strain>
    </source>
</reference>
<dbReference type="EMBL" id="CM042049">
    <property type="protein sequence ID" value="KAI3745888.1"/>
    <property type="molecule type" value="Genomic_DNA"/>
</dbReference>
<comment type="caution">
    <text evidence="1">The sequence shown here is derived from an EMBL/GenBank/DDBJ whole genome shotgun (WGS) entry which is preliminary data.</text>
</comment>
<organism evidence="1 2">
    <name type="scientific">Arctium lappa</name>
    <name type="common">Greater burdock</name>
    <name type="synonym">Lappa major</name>
    <dbReference type="NCBI Taxonomy" id="4217"/>
    <lineage>
        <taxon>Eukaryota</taxon>
        <taxon>Viridiplantae</taxon>
        <taxon>Streptophyta</taxon>
        <taxon>Embryophyta</taxon>
        <taxon>Tracheophyta</taxon>
        <taxon>Spermatophyta</taxon>
        <taxon>Magnoliopsida</taxon>
        <taxon>eudicotyledons</taxon>
        <taxon>Gunneridae</taxon>
        <taxon>Pentapetalae</taxon>
        <taxon>asterids</taxon>
        <taxon>campanulids</taxon>
        <taxon>Asterales</taxon>
        <taxon>Asteraceae</taxon>
        <taxon>Carduoideae</taxon>
        <taxon>Cardueae</taxon>
        <taxon>Arctiinae</taxon>
        <taxon>Arctium</taxon>
    </lineage>
</organism>
<gene>
    <name evidence="1" type="ORF">L6452_08299</name>
</gene>
<evidence type="ECO:0000313" key="2">
    <source>
        <dbReference type="Proteomes" id="UP001055879"/>
    </source>
</evidence>
<reference evidence="1 2" key="2">
    <citation type="journal article" date="2022" name="Mol. Ecol. Resour.">
        <title>The genomes of chicory, endive, great burdock and yacon provide insights into Asteraceae paleo-polyploidization history and plant inulin production.</title>
        <authorList>
            <person name="Fan W."/>
            <person name="Wang S."/>
            <person name="Wang H."/>
            <person name="Wang A."/>
            <person name="Jiang F."/>
            <person name="Liu H."/>
            <person name="Zhao H."/>
            <person name="Xu D."/>
            <person name="Zhang Y."/>
        </authorList>
    </citation>
    <scope>NUCLEOTIDE SEQUENCE [LARGE SCALE GENOMIC DNA]</scope>
    <source>
        <strain evidence="2">cv. Niubang</strain>
    </source>
</reference>